<keyword evidence="2" id="KW-0472">Membrane</keyword>
<sequence length="79" mass="9113">MMWTILFAVCQRQRQDNSVMMVLINGSIIIFSWPALLCHCASRDYNLLSFSLYSARSLPVKDRRADSPTDRSNCLKSLR</sequence>
<evidence type="ECO:0000313" key="4">
    <source>
        <dbReference type="Proteomes" id="UP000076632"/>
    </source>
</evidence>
<dbReference type="Proteomes" id="UP000076632">
    <property type="component" value="Unassembled WGS sequence"/>
</dbReference>
<feature type="region of interest" description="Disordered" evidence="1">
    <location>
        <begin position="60"/>
        <end position="79"/>
    </location>
</feature>
<feature type="compositionally biased region" description="Basic and acidic residues" evidence="1">
    <location>
        <begin position="60"/>
        <end position="69"/>
    </location>
</feature>
<accession>A0A165ISW3</accession>
<name>A0A165ISW3_XYLHT</name>
<keyword evidence="2" id="KW-0812">Transmembrane</keyword>
<evidence type="ECO:0000256" key="2">
    <source>
        <dbReference type="SAM" id="Phobius"/>
    </source>
</evidence>
<feature type="compositionally biased region" description="Polar residues" evidence="1">
    <location>
        <begin position="70"/>
        <end position="79"/>
    </location>
</feature>
<gene>
    <name evidence="3" type="ORF">L228DRAFT_244152</name>
</gene>
<reference evidence="3 4" key="1">
    <citation type="journal article" date="2016" name="Fungal Biol.">
        <title>The genome of Xylona heveae provides a window into fungal endophytism.</title>
        <authorList>
            <person name="Gazis R."/>
            <person name="Kuo A."/>
            <person name="Riley R."/>
            <person name="LaButti K."/>
            <person name="Lipzen A."/>
            <person name="Lin J."/>
            <person name="Amirebrahimi M."/>
            <person name="Hesse C.N."/>
            <person name="Spatafora J.W."/>
            <person name="Henrissat B."/>
            <person name="Hainaut M."/>
            <person name="Grigoriev I.V."/>
            <person name="Hibbett D.S."/>
        </authorList>
    </citation>
    <scope>NUCLEOTIDE SEQUENCE [LARGE SCALE GENOMIC DNA]</scope>
    <source>
        <strain evidence="3 4">TC161</strain>
    </source>
</reference>
<organism evidence="3 4">
    <name type="scientific">Xylona heveae (strain CBS 132557 / TC161)</name>
    <dbReference type="NCBI Taxonomy" id="1328760"/>
    <lineage>
        <taxon>Eukaryota</taxon>
        <taxon>Fungi</taxon>
        <taxon>Dikarya</taxon>
        <taxon>Ascomycota</taxon>
        <taxon>Pezizomycotina</taxon>
        <taxon>Xylonomycetes</taxon>
        <taxon>Xylonales</taxon>
        <taxon>Xylonaceae</taxon>
        <taxon>Xylona</taxon>
    </lineage>
</organism>
<dbReference type="RefSeq" id="XP_018190895.1">
    <property type="nucleotide sequence ID" value="XM_018331853.1"/>
</dbReference>
<dbReference type="AlphaFoldDB" id="A0A165ISW3"/>
<keyword evidence="2" id="KW-1133">Transmembrane helix</keyword>
<dbReference type="EMBL" id="KV407455">
    <property type="protein sequence ID" value="KZF25340.1"/>
    <property type="molecule type" value="Genomic_DNA"/>
</dbReference>
<dbReference type="GeneID" id="28896990"/>
<evidence type="ECO:0000313" key="3">
    <source>
        <dbReference type="EMBL" id="KZF25340.1"/>
    </source>
</evidence>
<evidence type="ECO:0000256" key="1">
    <source>
        <dbReference type="SAM" id="MobiDB-lite"/>
    </source>
</evidence>
<protein>
    <submittedName>
        <fullName evidence="3">Uncharacterized protein</fullName>
    </submittedName>
</protein>
<proteinExistence type="predicted"/>
<keyword evidence="4" id="KW-1185">Reference proteome</keyword>
<feature type="transmembrane region" description="Helical" evidence="2">
    <location>
        <begin position="20"/>
        <end position="37"/>
    </location>
</feature>
<dbReference type="InParanoid" id="A0A165ISW3"/>